<dbReference type="SUPFAM" id="SSF57184">
    <property type="entry name" value="Growth factor receptor domain"/>
    <property type="match status" value="1"/>
</dbReference>
<dbReference type="InterPro" id="IPR000152">
    <property type="entry name" value="EGF-type_Asp/Asn_hydroxyl_site"/>
</dbReference>
<keyword evidence="7" id="KW-0472">Membrane</keyword>
<evidence type="ECO:0000256" key="1">
    <source>
        <dbReference type="ARBA" id="ARBA00004479"/>
    </source>
</evidence>
<dbReference type="FunFam" id="2.10.25.10:FF:000009">
    <property type="entry name" value="Low-density lipoprotein receptor isoform 1"/>
    <property type="match status" value="1"/>
</dbReference>
<evidence type="ECO:0000256" key="2">
    <source>
        <dbReference type="ARBA" id="ARBA00022536"/>
    </source>
</evidence>
<evidence type="ECO:0000256" key="6">
    <source>
        <dbReference type="ARBA" id="ARBA00022989"/>
    </source>
</evidence>
<feature type="chain" id="PRO_5030606718" evidence="12">
    <location>
        <begin position="26"/>
        <end position="414"/>
    </location>
</feature>
<dbReference type="InterPro" id="IPR049883">
    <property type="entry name" value="NOTCH1_EGF-like"/>
</dbReference>
<dbReference type="SMART" id="SM00181">
    <property type="entry name" value="EGF"/>
    <property type="match status" value="4"/>
</dbReference>
<evidence type="ECO:0000256" key="8">
    <source>
        <dbReference type="ARBA" id="ARBA00023157"/>
    </source>
</evidence>
<reference evidence="14" key="1">
    <citation type="submission" date="2020-11" db="EMBL/GenBank/DDBJ databases">
        <authorList>
            <person name="Tran Van P."/>
        </authorList>
    </citation>
    <scope>NUCLEOTIDE SEQUENCE</scope>
</reference>
<dbReference type="PROSITE" id="PS01187">
    <property type="entry name" value="EGF_CA"/>
    <property type="match status" value="1"/>
</dbReference>
<dbReference type="EMBL" id="OE179304">
    <property type="protein sequence ID" value="CAD7568375.1"/>
    <property type="molecule type" value="Genomic_DNA"/>
</dbReference>
<dbReference type="GO" id="GO:0006897">
    <property type="term" value="P:endocytosis"/>
    <property type="evidence" value="ECO:0007669"/>
    <property type="project" value="UniProtKB-KW"/>
</dbReference>
<dbReference type="GO" id="GO:0009986">
    <property type="term" value="C:cell surface"/>
    <property type="evidence" value="ECO:0007669"/>
    <property type="project" value="TreeGrafter"/>
</dbReference>
<dbReference type="PROSITE" id="PS01186">
    <property type="entry name" value="EGF_2"/>
    <property type="match status" value="1"/>
</dbReference>
<organism evidence="14">
    <name type="scientific">Timema californicum</name>
    <name type="common">California timema</name>
    <name type="synonym">Walking stick</name>
    <dbReference type="NCBI Taxonomy" id="61474"/>
    <lineage>
        <taxon>Eukaryota</taxon>
        <taxon>Metazoa</taxon>
        <taxon>Ecdysozoa</taxon>
        <taxon>Arthropoda</taxon>
        <taxon>Hexapoda</taxon>
        <taxon>Insecta</taxon>
        <taxon>Pterygota</taxon>
        <taxon>Neoptera</taxon>
        <taxon>Polyneoptera</taxon>
        <taxon>Phasmatodea</taxon>
        <taxon>Timematodea</taxon>
        <taxon>Timematoidea</taxon>
        <taxon>Timematidae</taxon>
        <taxon>Timema</taxon>
    </lineage>
</organism>
<sequence>MNYMGTVTKLAALVLFCGFLGQGRSTEHSRVEIDLDAGVVTGYSDQVQFPVTPKQRSDKDRRCSQQAVIRLELGGQMQIASLTMEYKEDPPRLWTFHMSDSEKAEGYGSITITNSSLKGSLEMHVVNQQLRVYSRWPRSTQEVPAATPSHSQWMSVRIVDSTAKKLSKVELTLSMRGNSLRWQDGRLARDFSAPPENSICTANGCHQNCAFVGRGEVKCSCWEGYQLNSTDRRSCMRTCRIGNGGCQHHCLDTDQGVVCTCQHKYLLGHDGRICSGKFLMSARVNQGGCQHSCINNIGSYECLCPKGYKLNAIDEKTCVDVDECIANNTCEHLCSNLPGSYRCDCRNGYRLFGMTHCGEECIPGEFWNITTHFCNLCPKDTYQNTRGQIFCVQCPIGSSTDNHGSSDINDCKSE</sequence>
<dbReference type="SMART" id="SM00179">
    <property type="entry name" value="EGF_CA"/>
    <property type="match status" value="2"/>
</dbReference>
<dbReference type="PROSITE" id="PS00010">
    <property type="entry name" value="ASX_HYDROXYL"/>
    <property type="match status" value="1"/>
</dbReference>
<dbReference type="InterPro" id="IPR009030">
    <property type="entry name" value="Growth_fac_rcpt_cys_sf"/>
</dbReference>
<dbReference type="PANTHER" id="PTHR24046">
    <property type="entry name" value="SIGNAL PEPTIDE, CUB AND EGF-LIKE DOMAIN-CONTAINING"/>
    <property type="match status" value="1"/>
</dbReference>
<dbReference type="PANTHER" id="PTHR24046:SF7">
    <property type="entry name" value="CUB DOMAIN-CONTAINING PROTEIN"/>
    <property type="match status" value="1"/>
</dbReference>
<evidence type="ECO:0000313" key="14">
    <source>
        <dbReference type="EMBL" id="CAD7568375.1"/>
    </source>
</evidence>
<evidence type="ECO:0000256" key="12">
    <source>
        <dbReference type="SAM" id="SignalP"/>
    </source>
</evidence>
<keyword evidence="5" id="KW-0677">Repeat</keyword>
<dbReference type="SUPFAM" id="SSF57196">
    <property type="entry name" value="EGF/Laminin"/>
    <property type="match status" value="1"/>
</dbReference>
<dbReference type="CDD" id="cd00054">
    <property type="entry name" value="EGF_CA"/>
    <property type="match status" value="1"/>
</dbReference>
<evidence type="ECO:0000256" key="4">
    <source>
        <dbReference type="ARBA" id="ARBA00022692"/>
    </source>
</evidence>
<dbReference type="SMART" id="SM01411">
    <property type="entry name" value="Ephrin_rec_like"/>
    <property type="match status" value="1"/>
</dbReference>
<evidence type="ECO:0000256" key="9">
    <source>
        <dbReference type="ARBA" id="ARBA00023170"/>
    </source>
</evidence>
<dbReference type="PROSITE" id="PS50026">
    <property type="entry name" value="EGF_3"/>
    <property type="match status" value="1"/>
</dbReference>
<keyword evidence="10" id="KW-0325">Glycoprotein</keyword>
<proteinExistence type="predicted"/>
<evidence type="ECO:0000256" key="11">
    <source>
        <dbReference type="PROSITE-ProRule" id="PRU00076"/>
    </source>
</evidence>
<dbReference type="GO" id="GO:0005509">
    <property type="term" value="F:calcium ion binding"/>
    <property type="evidence" value="ECO:0007669"/>
    <property type="project" value="InterPro"/>
</dbReference>
<name>A0A7R9IWZ7_TIMCA</name>
<dbReference type="GO" id="GO:0007165">
    <property type="term" value="P:signal transduction"/>
    <property type="evidence" value="ECO:0007669"/>
    <property type="project" value="TreeGrafter"/>
</dbReference>
<gene>
    <name evidence="14" type="ORF">TCMB3V08_LOCUS1144</name>
</gene>
<dbReference type="Gene3D" id="2.10.25.10">
    <property type="entry name" value="Laminin"/>
    <property type="match status" value="4"/>
</dbReference>
<feature type="domain" description="EGF-like" evidence="13">
    <location>
        <begin position="320"/>
        <end position="358"/>
    </location>
</feature>
<dbReference type="AlphaFoldDB" id="A0A7R9IWZ7"/>
<accession>A0A7R9IWZ7</accession>
<dbReference type="GO" id="GO:0016020">
    <property type="term" value="C:membrane"/>
    <property type="evidence" value="ECO:0007669"/>
    <property type="project" value="UniProtKB-SubCell"/>
</dbReference>
<keyword evidence="4" id="KW-0812">Transmembrane</keyword>
<protein>
    <submittedName>
        <fullName evidence="14">(California timema) hypothetical protein</fullName>
    </submittedName>
</protein>
<keyword evidence="3" id="KW-0254">Endocytosis</keyword>
<dbReference type="Pfam" id="PF07699">
    <property type="entry name" value="Ephrin_rec_like"/>
    <property type="match status" value="1"/>
</dbReference>
<keyword evidence="8 11" id="KW-1015">Disulfide bond</keyword>
<evidence type="ECO:0000256" key="5">
    <source>
        <dbReference type="ARBA" id="ARBA00022737"/>
    </source>
</evidence>
<evidence type="ECO:0000259" key="13">
    <source>
        <dbReference type="PROSITE" id="PS50026"/>
    </source>
</evidence>
<dbReference type="GO" id="GO:0005615">
    <property type="term" value="C:extracellular space"/>
    <property type="evidence" value="ECO:0007669"/>
    <property type="project" value="TreeGrafter"/>
</dbReference>
<dbReference type="InterPro" id="IPR018097">
    <property type="entry name" value="EGF_Ca-bd_CS"/>
</dbReference>
<dbReference type="InterPro" id="IPR001881">
    <property type="entry name" value="EGF-like_Ca-bd_dom"/>
</dbReference>
<evidence type="ECO:0000256" key="7">
    <source>
        <dbReference type="ARBA" id="ARBA00023136"/>
    </source>
</evidence>
<keyword evidence="9" id="KW-0675">Receptor</keyword>
<evidence type="ECO:0000256" key="10">
    <source>
        <dbReference type="ARBA" id="ARBA00023180"/>
    </source>
</evidence>
<comment type="caution">
    <text evidence="11">Lacks conserved residue(s) required for the propagation of feature annotation.</text>
</comment>
<keyword evidence="12" id="KW-0732">Signal</keyword>
<dbReference type="Gene3D" id="2.10.50.10">
    <property type="entry name" value="Tumor Necrosis Factor Receptor, subunit A, domain 2"/>
    <property type="match status" value="1"/>
</dbReference>
<dbReference type="InterPro" id="IPR052071">
    <property type="entry name" value="SCUB_EGF-like_domain"/>
</dbReference>
<keyword evidence="2 11" id="KW-0245">EGF-like domain</keyword>
<dbReference type="Pfam" id="PF07645">
    <property type="entry name" value="EGF_CA"/>
    <property type="match status" value="1"/>
</dbReference>
<evidence type="ECO:0000256" key="3">
    <source>
        <dbReference type="ARBA" id="ARBA00022583"/>
    </source>
</evidence>
<comment type="subcellular location">
    <subcellularLocation>
        <location evidence="1">Membrane</location>
        <topology evidence="1">Single-pass type I membrane protein</topology>
    </subcellularLocation>
</comment>
<dbReference type="InterPro" id="IPR011641">
    <property type="entry name" value="Tyr-kin_ephrin_A/B_rcpt-like"/>
</dbReference>
<dbReference type="InterPro" id="IPR000742">
    <property type="entry name" value="EGF"/>
</dbReference>
<feature type="signal peptide" evidence="12">
    <location>
        <begin position="1"/>
        <end position="25"/>
    </location>
</feature>
<feature type="disulfide bond" evidence="11">
    <location>
        <begin position="324"/>
        <end position="334"/>
    </location>
</feature>
<dbReference type="Pfam" id="PF14670">
    <property type="entry name" value="FXa_inhibition"/>
    <property type="match status" value="1"/>
</dbReference>
<keyword evidence="6" id="KW-1133">Transmembrane helix</keyword>